<reference evidence="2" key="1">
    <citation type="submission" date="2025-08" db="UniProtKB">
        <authorList>
            <consortium name="RefSeq"/>
        </authorList>
    </citation>
    <scope>IDENTIFICATION</scope>
</reference>
<keyword evidence="1" id="KW-1185">Reference proteome</keyword>
<dbReference type="AlphaFoldDB" id="A0AB40CLG6"/>
<dbReference type="GeneID" id="120276403"/>
<name>A0AB40CLG6_DIOCR</name>
<dbReference type="PANTHER" id="PTHR33018">
    <property type="entry name" value="OS10G0338966 PROTEIN-RELATED"/>
    <property type="match status" value="1"/>
</dbReference>
<dbReference type="Proteomes" id="UP001515500">
    <property type="component" value="Chromosome 14"/>
</dbReference>
<sequence length="260" mass="30247">MLPIGYKKWSMVPQHYKASVWNCIIEKFEVNDAGHKNYIFKSLGKKWRDYRYELNRRVDLCDNLVDYNYQYSLYTSRDDWYDRDDFNDWNNLDDWHDFLMYRACSDTEKKATQNTRNCKSLTMHHTLGSKSFARLENELKVGGDEPVTRVALFKAGYTKKHDGSFVNEKAKKNHEKLVIQSQILSENDAYISVFGKEHPGYVRGLGLGVVKTQIYGSSSNSNSMPYSGGPTQVEFDAMKEKIKQLEEQIAMLTGQQHTNM</sequence>
<dbReference type="RefSeq" id="XP_039139068.1">
    <property type="nucleotide sequence ID" value="XM_039283134.1"/>
</dbReference>
<evidence type="ECO:0000313" key="1">
    <source>
        <dbReference type="Proteomes" id="UP001515500"/>
    </source>
</evidence>
<protein>
    <submittedName>
        <fullName evidence="2">Uncharacterized protein LOC120276403</fullName>
    </submittedName>
</protein>
<organism evidence="1 2">
    <name type="scientific">Dioscorea cayennensis subsp. rotundata</name>
    <name type="common">White Guinea yam</name>
    <name type="synonym">Dioscorea rotundata</name>
    <dbReference type="NCBI Taxonomy" id="55577"/>
    <lineage>
        <taxon>Eukaryota</taxon>
        <taxon>Viridiplantae</taxon>
        <taxon>Streptophyta</taxon>
        <taxon>Embryophyta</taxon>
        <taxon>Tracheophyta</taxon>
        <taxon>Spermatophyta</taxon>
        <taxon>Magnoliopsida</taxon>
        <taxon>Liliopsida</taxon>
        <taxon>Dioscoreales</taxon>
        <taxon>Dioscoreaceae</taxon>
        <taxon>Dioscorea</taxon>
    </lineage>
</organism>
<accession>A0AB40CLG6</accession>
<dbReference type="PANTHER" id="PTHR33018:SF34">
    <property type="entry name" value="OS02G0472350 PROTEIN"/>
    <property type="match status" value="1"/>
</dbReference>
<dbReference type="Pfam" id="PF03004">
    <property type="entry name" value="Transposase_24"/>
    <property type="match status" value="1"/>
</dbReference>
<proteinExistence type="predicted"/>
<gene>
    <name evidence="2" type="primary">LOC120276403</name>
</gene>
<evidence type="ECO:0000313" key="2">
    <source>
        <dbReference type="RefSeq" id="XP_039139068.1"/>
    </source>
</evidence>
<dbReference type="InterPro" id="IPR004252">
    <property type="entry name" value="Probable_transposase_24"/>
</dbReference>